<name>A0ABR4Q630_9CEST</name>
<accession>A0ABR4Q630</accession>
<evidence type="ECO:0000313" key="1">
    <source>
        <dbReference type="EMBL" id="KAL5105017.1"/>
    </source>
</evidence>
<comment type="caution">
    <text evidence="1">The sequence shown here is derived from an EMBL/GenBank/DDBJ whole genome shotgun (WGS) entry which is preliminary data.</text>
</comment>
<gene>
    <name evidence="1" type="ORF">TcWFU_009043</name>
</gene>
<dbReference type="Proteomes" id="UP001651158">
    <property type="component" value="Unassembled WGS sequence"/>
</dbReference>
<dbReference type="EMBL" id="JAKROA010000010">
    <property type="protein sequence ID" value="KAL5105017.1"/>
    <property type="molecule type" value="Genomic_DNA"/>
</dbReference>
<reference evidence="1 2" key="1">
    <citation type="journal article" date="2022" name="Front. Cell. Infect. Microbiol.">
        <title>The Genomes of Two Strains of Taenia crassiceps the Animal Model for the Study of Human Cysticercosis.</title>
        <authorList>
            <person name="Bobes R.J."/>
            <person name="Estrada K."/>
            <person name="Rios-Valencia D.G."/>
            <person name="Calderon-Gallegos A."/>
            <person name="de la Torre P."/>
            <person name="Carrero J.C."/>
            <person name="Sanchez-Flores A."/>
            <person name="Laclette J.P."/>
        </authorList>
    </citation>
    <scope>NUCLEOTIDE SEQUENCE [LARGE SCALE GENOMIC DNA]</scope>
    <source>
        <strain evidence="1">WFUcys</strain>
    </source>
</reference>
<protein>
    <submittedName>
        <fullName evidence="1">Uncharacterized protein</fullName>
    </submittedName>
</protein>
<evidence type="ECO:0000313" key="2">
    <source>
        <dbReference type="Proteomes" id="UP001651158"/>
    </source>
</evidence>
<keyword evidence="2" id="KW-1185">Reference proteome</keyword>
<organism evidence="1 2">
    <name type="scientific">Taenia crassiceps</name>
    <dbReference type="NCBI Taxonomy" id="6207"/>
    <lineage>
        <taxon>Eukaryota</taxon>
        <taxon>Metazoa</taxon>
        <taxon>Spiralia</taxon>
        <taxon>Lophotrochozoa</taxon>
        <taxon>Platyhelminthes</taxon>
        <taxon>Cestoda</taxon>
        <taxon>Eucestoda</taxon>
        <taxon>Cyclophyllidea</taxon>
        <taxon>Taeniidae</taxon>
        <taxon>Taenia</taxon>
    </lineage>
</organism>
<sequence>MKFIYTSGALNCHAGFVVGPISRASSSVYALTIVPLGKGRVAHFVEASEEPGQSVVKTLSLSIEMPWE</sequence>
<proteinExistence type="predicted"/>